<evidence type="ECO:0000256" key="1">
    <source>
        <dbReference type="ARBA" id="ARBA00004162"/>
    </source>
</evidence>
<comment type="similarity">
    <text evidence="2 7">Belongs to the ExbD/TolR family.</text>
</comment>
<evidence type="ECO:0000256" key="8">
    <source>
        <dbReference type="SAM" id="Phobius"/>
    </source>
</evidence>
<name>A0ABP3VNF5_9BURK</name>
<sequence length="181" mass="19212">MRVRRLRKETAHLEVTAFINLIVVLVPFLLSTAVFTKLAVMDLSLPAPAAGVMQLQVDKLQLEVVIRPDALDVGDRVGGLILHIPNTADGAYDFKALNAEMLVIKQRFPDEKAASVLAQANTPYETLVQAMDAMRATPTPDPAHPGRTVSTELFPALAIGDAPVKSAGAAAPAPATAQKGK</sequence>
<evidence type="ECO:0000256" key="5">
    <source>
        <dbReference type="ARBA" id="ARBA00022989"/>
    </source>
</evidence>
<keyword evidence="7" id="KW-0653">Protein transport</keyword>
<dbReference type="Pfam" id="PF02472">
    <property type="entry name" value="ExbD"/>
    <property type="match status" value="1"/>
</dbReference>
<dbReference type="InterPro" id="IPR003400">
    <property type="entry name" value="ExbD"/>
</dbReference>
<keyword evidence="5 8" id="KW-1133">Transmembrane helix</keyword>
<dbReference type="Proteomes" id="UP001500279">
    <property type="component" value="Unassembled WGS sequence"/>
</dbReference>
<reference evidence="10" key="1">
    <citation type="journal article" date="2019" name="Int. J. Syst. Evol. Microbiol.">
        <title>The Global Catalogue of Microorganisms (GCM) 10K type strain sequencing project: providing services to taxonomists for standard genome sequencing and annotation.</title>
        <authorList>
            <consortium name="The Broad Institute Genomics Platform"/>
            <consortium name="The Broad Institute Genome Sequencing Center for Infectious Disease"/>
            <person name="Wu L."/>
            <person name="Ma J."/>
        </authorList>
    </citation>
    <scope>NUCLEOTIDE SEQUENCE [LARGE SCALE GENOMIC DNA]</scope>
    <source>
        <strain evidence="10">JCM 15503</strain>
    </source>
</reference>
<keyword evidence="7" id="KW-0813">Transport</keyword>
<comment type="caution">
    <text evidence="9">The sequence shown here is derived from an EMBL/GenBank/DDBJ whole genome shotgun (WGS) entry which is preliminary data.</text>
</comment>
<accession>A0ABP3VNF5</accession>
<evidence type="ECO:0000256" key="3">
    <source>
        <dbReference type="ARBA" id="ARBA00022475"/>
    </source>
</evidence>
<evidence type="ECO:0000256" key="7">
    <source>
        <dbReference type="RuleBase" id="RU003879"/>
    </source>
</evidence>
<evidence type="ECO:0000256" key="2">
    <source>
        <dbReference type="ARBA" id="ARBA00005811"/>
    </source>
</evidence>
<proteinExistence type="inferred from homology"/>
<protein>
    <recommendedName>
        <fullName evidence="11">Biopolymer transporter ExbD</fullName>
    </recommendedName>
</protein>
<dbReference type="RefSeq" id="WP_141290261.1">
    <property type="nucleotide sequence ID" value="NZ_BAAAEW010000042.1"/>
</dbReference>
<keyword evidence="4 7" id="KW-0812">Transmembrane</keyword>
<keyword evidence="10" id="KW-1185">Reference proteome</keyword>
<evidence type="ECO:0000256" key="6">
    <source>
        <dbReference type="ARBA" id="ARBA00023136"/>
    </source>
</evidence>
<feature type="transmembrane region" description="Helical" evidence="8">
    <location>
        <begin position="12"/>
        <end position="35"/>
    </location>
</feature>
<evidence type="ECO:0000313" key="10">
    <source>
        <dbReference type="Proteomes" id="UP001500279"/>
    </source>
</evidence>
<evidence type="ECO:0000313" key="9">
    <source>
        <dbReference type="EMBL" id="GAA0764452.1"/>
    </source>
</evidence>
<gene>
    <name evidence="9" type="ORF">GCM10009107_50550</name>
</gene>
<comment type="subcellular location">
    <subcellularLocation>
        <location evidence="1">Cell membrane</location>
        <topology evidence="1">Single-pass membrane protein</topology>
    </subcellularLocation>
    <subcellularLocation>
        <location evidence="7">Cell membrane</location>
        <topology evidence="7">Single-pass type II membrane protein</topology>
    </subcellularLocation>
</comment>
<keyword evidence="3" id="KW-1003">Cell membrane</keyword>
<evidence type="ECO:0008006" key="11">
    <source>
        <dbReference type="Google" id="ProtNLM"/>
    </source>
</evidence>
<evidence type="ECO:0000256" key="4">
    <source>
        <dbReference type="ARBA" id="ARBA00022692"/>
    </source>
</evidence>
<keyword evidence="6 8" id="KW-0472">Membrane</keyword>
<organism evidence="9 10">
    <name type="scientific">Ideonella azotifigens</name>
    <dbReference type="NCBI Taxonomy" id="513160"/>
    <lineage>
        <taxon>Bacteria</taxon>
        <taxon>Pseudomonadati</taxon>
        <taxon>Pseudomonadota</taxon>
        <taxon>Betaproteobacteria</taxon>
        <taxon>Burkholderiales</taxon>
        <taxon>Sphaerotilaceae</taxon>
        <taxon>Ideonella</taxon>
    </lineage>
</organism>
<dbReference type="EMBL" id="BAAAEW010000042">
    <property type="protein sequence ID" value="GAA0764452.1"/>
    <property type="molecule type" value="Genomic_DNA"/>
</dbReference>